<sequence length="191" mass="21279">MCQYILLSPRRCSSGTWTSSSTRSPSEAHHAHLQGKFGGLLCELRVLRHETVAGCAPWLELSLDCEKARLPPLIQVDAFSGEPFQGNPAAVVLLSPAAYHKDGASEWMQRVAIENNLSETAYVALRERTAQTPNDVVEYDLRWFTPGMEVKLCGHATLSTAFALYDTGRVTTSQTLHFYTLSGQFSTRYFY</sequence>
<dbReference type="GO" id="GO:0016853">
    <property type="term" value="F:isomerase activity"/>
    <property type="evidence" value="ECO:0007669"/>
    <property type="project" value="UniProtKB-KW"/>
</dbReference>
<accession>A0A329RJW3</accession>
<dbReference type="STRING" id="29920.A0A329RJW3"/>
<gene>
    <name evidence="3" type="ORF">PC110_g18911</name>
</gene>
<dbReference type="EMBL" id="MJFZ01000852">
    <property type="protein sequence ID" value="RAW24661.1"/>
    <property type="molecule type" value="Genomic_DNA"/>
</dbReference>
<evidence type="ECO:0000256" key="2">
    <source>
        <dbReference type="ARBA" id="ARBA00023235"/>
    </source>
</evidence>
<name>A0A329RJW3_9STRA</name>
<dbReference type="PANTHER" id="PTHR13774:SF17">
    <property type="entry name" value="PHENAZINE BIOSYNTHESIS-LIKE DOMAIN-CONTAINING PROTEIN"/>
    <property type="match status" value="1"/>
</dbReference>
<dbReference type="Gene3D" id="3.10.310.10">
    <property type="entry name" value="Diaminopimelate Epimerase, Chain A, domain 1"/>
    <property type="match status" value="1"/>
</dbReference>
<dbReference type="Proteomes" id="UP000251314">
    <property type="component" value="Unassembled WGS sequence"/>
</dbReference>
<dbReference type="InterPro" id="IPR003719">
    <property type="entry name" value="Phenazine_PhzF-like"/>
</dbReference>
<dbReference type="AlphaFoldDB" id="A0A329RJW3"/>
<protein>
    <recommendedName>
        <fullName evidence="5">Phenazine biosynthesis PhzF protein</fullName>
    </recommendedName>
</protein>
<evidence type="ECO:0000313" key="4">
    <source>
        <dbReference type="Proteomes" id="UP000251314"/>
    </source>
</evidence>
<dbReference type="VEuPathDB" id="FungiDB:PC110_g18911"/>
<evidence type="ECO:0008006" key="5">
    <source>
        <dbReference type="Google" id="ProtNLM"/>
    </source>
</evidence>
<dbReference type="OrthoDB" id="75169at2759"/>
<organism evidence="3 4">
    <name type="scientific">Phytophthora cactorum</name>
    <dbReference type="NCBI Taxonomy" id="29920"/>
    <lineage>
        <taxon>Eukaryota</taxon>
        <taxon>Sar</taxon>
        <taxon>Stramenopiles</taxon>
        <taxon>Oomycota</taxon>
        <taxon>Peronosporomycetes</taxon>
        <taxon>Peronosporales</taxon>
        <taxon>Peronosporaceae</taxon>
        <taxon>Phytophthora</taxon>
    </lineage>
</organism>
<comment type="caution">
    <text evidence="3">The sequence shown here is derived from an EMBL/GenBank/DDBJ whole genome shotgun (WGS) entry which is preliminary data.</text>
</comment>
<reference evidence="3 4" key="1">
    <citation type="submission" date="2018-01" db="EMBL/GenBank/DDBJ databases">
        <title>Draft genome of the strawberry crown rot pathogen Phytophthora cactorum.</title>
        <authorList>
            <person name="Armitage A.D."/>
            <person name="Lysoe E."/>
            <person name="Nellist C.F."/>
            <person name="Harrison R.J."/>
            <person name="Brurberg M.B."/>
        </authorList>
    </citation>
    <scope>NUCLEOTIDE SEQUENCE [LARGE SCALE GENOMIC DNA]</scope>
    <source>
        <strain evidence="3 4">10300</strain>
    </source>
</reference>
<keyword evidence="4" id="KW-1185">Reference proteome</keyword>
<comment type="similarity">
    <text evidence="1">Belongs to the PhzF family.</text>
</comment>
<evidence type="ECO:0000313" key="3">
    <source>
        <dbReference type="EMBL" id="RAW24661.1"/>
    </source>
</evidence>
<dbReference type="Pfam" id="PF02567">
    <property type="entry name" value="PhzC-PhzF"/>
    <property type="match status" value="1"/>
</dbReference>
<keyword evidence="2" id="KW-0413">Isomerase</keyword>
<dbReference type="PANTHER" id="PTHR13774">
    <property type="entry name" value="PHENAZINE BIOSYNTHESIS PROTEIN"/>
    <property type="match status" value="1"/>
</dbReference>
<dbReference type="GO" id="GO:0005737">
    <property type="term" value="C:cytoplasm"/>
    <property type="evidence" value="ECO:0007669"/>
    <property type="project" value="TreeGrafter"/>
</dbReference>
<dbReference type="SUPFAM" id="SSF54506">
    <property type="entry name" value="Diaminopimelate epimerase-like"/>
    <property type="match status" value="1"/>
</dbReference>
<proteinExistence type="inferred from homology"/>
<evidence type="ECO:0000256" key="1">
    <source>
        <dbReference type="ARBA" id="ARBA00008270"/>
    </source>
</evidence>